<keyword evidence="1" id="KW-0732">Signal</keyword>
<feature type="chain" id="PRO_5040434031" evidence="1">
    <location>
        <begin position="22"/>
        <end position="200"/>
    </location>
</feature>
<comment type="caution">
    <text evidence="2">The sequence shown here is derived from an EMBL/GenBank/DDBJ whole genome shotgun (WGS) entry which is preliminary data.</text>
</comment>
<dbReference type="Proteomes" id="UP000886653">
    <property type="component" value="Unassembled WGS sequence"/>
</dbReference>
<dbReference type="AlphaFoldDB" id="A0A9P6T5V6"/>
<accession>A0A9P6T5V6</accession>
<evidence type="ECO:0000313" key="2">
    <source>
        <dbReference type="EMBL" id="KAG0140317.1"/>
    </source>
</evidence>
<proteinExistence type="predicted"/>
<organism evidence="2 3">
    <name type="scientific">Cronartium quercuum f. sp. fusiforme G11</name>
    <dbReference type="NCBI Taxonomy" id="708437"/>
    <lineage>
        <taxon>Eukaryota</taxon>
        <taxon>Fungi</taxon>
        <taxon>Dikarya</taxon>
        <taxon>Basidiomycota</taxon>
        <taxon>Pucciniomycotina</taxon>
        <taxon>Pucciniomycetes</taxon>
        <taxon>Pucciniales</taxon>
        <taxon>Coleosporiaceae</taxon>
        <taxon>Cronartium</taxon>
    </lineage>
</organism>
<dbReference type="EMBL" id="MU167454">
    <property type="protein sequence ID" value="KAG0140317.1"/>
    <property type="molecule type" value="Genomic_DNA"/>
</dbReference>
<name>A0A9P6T5V6_9BASI</name>
<evidence type="ECO:0000313" key="3">
    <source>
        <dbReference type="Proteomes" id="UP000886653"/>
    </source>
</evidence>
<protein>
    <submittedName>
        <fullName evidence="2">Uncharacterized protein</fullName>
    </submittedName>
</protein>
<sequence length="200" mass="22359">MFSTSVYLSLVLAFFVAQSLSVKMTKVVRDLGPIVPSEQAYLSKHYNLTKQGKIYDSNGQMTWTLDPGLGMGRVVVLTKVGTMNFTMITLAKCPKPAAPNFFLDVTNHVWKVETTETQPGVDDFTFNWRNRSMVLGDIQYHADQNLAFLDEEQLKAKGSLTAGQYYAVNIPRVGGPYLQDEEDALTLLILLLDQLTPCKK</sequence>
<gene>
    <name evidence="2" type="ORF">CROQUDRAFT_665350</name>
</gene>
<evidence type="ECO:0000256" key="1">
    <source>
        <dbReference type="SAM" id="SignalP"/>
    </source>
</evidence>
<reference evidence="2" key="1">
    <citation type="submission" date="2013-11" db="EMBL/GenBank/DDBJ databases">
        <title>Genome sequence of the fusiform rust pathogen reveals effectors for host alternation and coevolution with pine.</title>
        <authorList>
            <consortium name="DOE Joint Genome Institute"/>
            <person name="Smith K."/>
            <person name="Pendleton A."/>
            <person name="Kubisiak T."/>
            <person name="Anderson C."/>
            <person name="Salamov A."/>
            <person name="Aerts A."/>
            <person name="Riley R."/>
            <person name="Clum A."/>
            <person name="Lindquist E."/>
            <person name="Ence D."/>
            <person name="Campbell M."/>
            <person name="Kronenberg Z."/>
            <person name="Feau N."/>
            <person name="Dhillon B."/>
            <person name="Hamelin R."/>
            <person name="Burleigh J."/>
            <person name="Smith J."/>
            <person name="Yandell M."/>
            <person name="Nelson C."/>
            <person name="Grigoriev I."/>
            <person name="Davis J."/>
        </authorList>
    </citation>
    <scope>NUCLEOTIDE SEQUENCE</scope>
    <source>
        <strain evidence="2">G11</strain>
    </source>
</reference>
<feature type="signal peptide" evidence="1">
    <location>
        <begin position="1"/>
        <end position="21"/>
    </location>
</feature>
<keyword evidence="3" id="KW-1185">Reference proteome</keyword>